<name>A0A4Y2R186_ARAVE</name>
<comment type="caution">
    <text evidence="1">The sequence shown here is derived from an EMBL/GenBank/DDBJ whole genome shotgun (WGS) entry which is preliminary data.</text>
</comment>
<dbReference type="Proteomes" id="UP000499080">
    <property type="component" value="Unassembled WGS sequence"/>
</dbReference>
<dbReference type="AlphaFoldDB" id="A0A4Y2R186"/>
<reference evidence="1 2" key="1">
    <citation type="journal article" date="2019" name="Sci. Rep.">
        <title>Orb-weaving spider Araneus ventricosus genome elucidates the spidroin gene catalogue.</title>
        <authorList>
            <person name="Kono N."/>
            <person name="Nakamura H."/>
            <person name="Ohtoshi R."/>
            <person name="Moran D.A.P."/>
            <person name="Shinohara A."/>
            <person name="Yoshida Y."/>
            <person name="Fujiwara M."/>
            <person name="Mori M."/>
            <person name="Tomita M."/>
            <person name="Arakawa K."/>
        </authorList>
    </citation>
    <scope>NUCLEOTIDE SEQUENCE [LARGE SCALE GENOMIC DNA]</scope>
</reference>
<evidence type="ECO:0000313" key="1">
    <source>
        <dbReference type="EMBL" id="GBN69236.1"/>
    </source>
</evidence>
<accession>A0A4Y2R186</accession>
<sequence>MICAIPREMDHVEETTRGFGWKAPQFLMAVRRRRTGYSQVNRKLSAAGSCLHRLLRESTSGTHDTIE</sequence>
<organism evidence="1 2">
    <name type="scientific">Araneus ventricosus</name>
    <name type="common">Orbweaver spider</name>
    <name type="synonym">Epeira ventricosa</name>
    <dbReference type="NCBI Taxonomy" id="182803"/>
    <lineage>
        <taxon>Eukaryota</taxon>
        <taxon>Metazoa</taxon>
        <taxon>Ecdysozoa</taxon>
        <taxon>Arthropoda</taxon>
        <taxon>Chelicerata</taxon>
        <taxon>Arachnida</taxon>
        <taxon>Araneae</taxon>
        <taxon>Araneomorphae</taxon>
        <taxon>Entelegynae</taxon>
        <taxon>Araneoidea</taxon>
        <taxon>Araneidae</taxon>
        <taxon>Araneus</taxon>
    </lineage>
</organism>
<evidence type="ECO:0000313" key="2">
    <source>
        <dbReference type="Proteomes" id="UP000499080"/>
    </source>
</evidence>
<gene>
    <name evidence="1" type="ORF">AVEN_213867_1</name>
</gene>
<protein>
    <submittedName>
        <fullName evidence="1">Uncharacterized protein</fullName>
    </submittedName>
</protein>
<dbReference type="EMBL" id="BGPR01015442">
    <property type="protein sequence ID" value="GBN69236.1"/>
    <property type="molecule type" value="Genomic_DNA"/>
</dbReference>
<keyword evidence="2" id="KW-1185">Reference proteome</keyword>
<proteinExistence type="predicted"/>